<evidence type="ECO:0000256" key="4">
    <source>
        <dbReference type="ARBA" id="ARBA00022833"/>
    </source>
</evidence>
<dbReference type="EnsemblMetazoa" id="XM_791381">
    <property type="protein sequence ID" value="XP_796474"/>
    <property type="gene ID" value="LOC591831"/>
</dbReference>
<dbReference type="PROSITE" id="PS51796">
    <property type="entry name" value="MSS4"/>
    <property type="match status" value="1"/>
</dbReference>
<dbReference type="GO" id="GO:0005085">
    <property type="term" value="F:guanyl-nucleotide exchange factor activity"/>
    <property type="evidence" value="ECO:0000318"/>
    <property type="project" value="GO_Central"/>
</dbReference>
<dbReference type="GO" id="GO:0006892">
    <property type="term" value="P:post-Golgi vesicle-mediated transport"/>
    <property type="evidence" value="ECO:0000318"/>
    <property type="project" value="GO_Central"/>
</dbReference>
<dbReference type="Pfam" id="PF04421">
    <property type="entry name" value="Mss4"/>
    <property type="match status" value="1"/>
</dbReference>
<keyword evidence="13" id="KW-1185">Reference proteome</keyword>
<dbReference type="Proteomes" id="UP000007110">
    <property type="component" value="Unassembled WGS sequence"/>
</dbReference>
<dbReference type="InterPro" id="IPR011057">
    <property type="entry name" value="Mss4-like_sf"/>
</dbReference>
<evidence type="ECO:0000256" key="7">
    <source>
        <dbReference type="ARBA" id="ARBA00060031"/>
    </source>
</evidence>
<dbReference type="GO" id="GO:0015031">
    <property type="term" value="P:protein transport"/>
    <property type="evidence" value="ECO:0007669"/>
    <property type="project" value="UniProtKB-KW"/>
</dbReference>
<dbReference type="GO" id="GO:0007264">
    <property type="term" value="P:small GTPase-mediated signal transduction"/>
    <property type="evidence" value="ECO:0007669"/>
    <property type="project" value="InterPro"/>
</dbReference>
<dbReference type="Gene3D" id="2.170.150.10">
    <property type="entry name" value="Metal Binding Protein, Guanine Nucleotide Exchange Factor, Chain A"/>
    <property type="match status" value="1"/>
</dbReference>
<dbReference type="AlphaFoldDB" id="A0A7M7RHH5"/>
<dbReference type="GeneID" id="591831"/>
<reference evidence="13" key="1">
    <citation type="submission" date="2015-02" db="EMBL/GenBank/DDBJ databases">
        <title>Genome sequencing for Strongylocentrotus purpuratus.</title>
        <authorList>
            <person name="Murali S."/>
            <person name="Liu Y."/>
            <person name="Vee V."/>
            <person name="English A."/>
            <person name="Wang M."/>
            <person name="Skinner E."/>
            <person name="Han Y."/>
            <person name="Muzny D.M."/>
            <person name="Worley K.C."/>
            <person name="Gibbs R.A."/>
        </authorList>
    </citation>
    <scope>NUCLEOTIDE SEQUENCE</scope>
</reference>
<evidence type="ECO:0000256" key="11">
    <source>
        <dbReference type="SAM" id="MobiDB-lite"/>
    </source>
</evidence>
<evidence type="ECO:0000256" key="2">
    <source>
        <dbReference type="ARBA" id="ARBA00022658"/>
    </source>
</evidence>
<sequence length="150" mass="16521">MADKGDQAKVATPMDTDAAKDPNQVGGSGEAEPTRDMTELIKDGKNAKSIVCERCNSKILLPGVAEFVTKEIFLPHMKKKSEQQKATDGENLSEHWVVSDMMTFENVGFTNTVGTAKYLICADCEVGPVGWHDVTDKTKYFIALDRVQHK</sequence>
<evidence type="ECO:0000256" key="8">
    <source>
        <dbReference type="ARBA" id="ARBA00063928"/>
    </source>
</evidence>
<keyword evidence="4" id="KW-0862">Zinc</keyword>
<comment type="subunit">
    <text evidence="8">Interacts with RAB8A.</text>
</comment>
<evidence type="ECO:0000256" key="5">
    <source>
        <dbReference type="ARBA" id="ARBA00022927"/>
    </source>
</evidence>
<accession>A0A7M7RHH5</accession>
<evidence type="ECO:0000256" key="9">
    <source>
        <dbReference type="ARBA" id="ARBA00069715"/>
    </source>
</evidence>
<evidence type="ECO:0000256" key="1">
    <source>
        <dbReference type="ARBA" id="ARBA00022448"/>
    </source>
</evidence>
<dbReference type="CTD" id="5877"/>
<evidence type="ECO:0000256" key="3">
    <source>
        <dbReference type="ARBA" id="ARBA00022723"/>
    </source>
</evidence>
<evidence type="ECO:0000313" key="13">
    <source>
        <dbReference type="Proteomes" id="UP000007110"/>
    </source>
</evidence>
<dbReference type="GO" id="GO:0005829">
    <property type="term" value="C:cytosol"/>
    <property type="evidence" value="ECO:0000318"/>
    <property type="project" value="GO_Central"/>
</dbReference>
<evidence type="ECO:0000256" key="6">
    <source>
        <dbReference type="ARBA" id="ARBA00022990"/>
    </source>
</evidence>
<keyword evidence="6" id="KW-0007">Acetylation</keyword>
<evidence type="ECO:0000313" key="12">
    <source>
        <dbReference type="EnsemblMetazoa" id="XP_796474"/>
    </source>
</evidence>
<dbReference type="InterPro" id="IPR007515">
    <property type="entry name" value="Mss4"/>
</dbReference>
<dbReference type="OrthoDB" id="30840at2759"/>
<reference evidence="12" key="2">
    <citation type="submission" date="2021-01" db="UniProtKB">
        <authorList>
            <consortium name="EnsemblMetazoa"/>
        </authorList>
    </citation>
    <scope>IDENTIFICATION</scope>
</reference>
<feature type="region of interest" description="Disordered" evidence="11">
    <location>
        <begin position="1"/>
        <end position="36"/>
    </location>
</feature>
<dbReference type="InterPro" id="IPR011323">
    <property type="entry name" value="Mss4/transl-control_tumour"/>
</dbReference>
<evidence type="ECO:0000256" key="10">
    <source>
        <dbReference type="ARBA" id="ARBA00075505"/>
    </source>
</evidence>
<protein>
    <recommendedName>
        <fullName evidence="9">Guanine nucleotide exchange factor MSS4</fullName>
    </recommendedName>
    <alternativeName>
        <fullName evidence="10">Rab-interacting factor</fullName>
    </alternativeName>
</protein>
<dbReference type="GO" id="GO:0008270">
    <property type="term" value="F:zinc ion binding"/>
    <property type="evidence" value="ECO:0000318"/>
    <property type="project" value="GO_Central"/>
</dbReference>
<keyword evidence="3" id="KW-0479">Metal-binding</keyword>
<comment type="function">
    <text evidence="7">Guanine-nucleotide-releasing protein that acts on members of the SEC4/YPT1/RAB subfamily. Stimulates GDP release from both YPT1, RAB3A and RAB10, but is less active on these proteins than on the SEC4 protein. Might play a general role in vesicular transport.</text>
</comment>
<keyword evidence="5" id="KW-0653">Protein transport</keyword>
<dbReference type="PANTHER" id="PTHR13276">
    <property type="entry name" value="GUANINE NUCLEOTIDE EXCHANGE FACTOR MSS4"/>
    <property type="match status" value="1"/>
</dbReference>
<keyword evidence="1" id="KW-0813">Transport</keyword>
<dbReference type="SUPFAM" id="SSF51316">
    <property type="entry name" value="Mss4-like"/>
    <property type="match status" value="1"/>
</dbReference>
<dbReference type="RefSeq" id="XP_796474.3">
    <property type="nucleotide sequence ID" value="XM_791381.5"/>
</dbReference>
<dbReference type="FunFam" id="2.170.150.10:FF:000004">
    <property type="entry name" value="Guanine nucleotide exchange factor MSS4"/>
    <property type="match status" value="1"/>
</dbReference>
<keyword evidence="2" id="KW-0344">Guanine-nucleotide releasing factor</keyword>
<name>A0A7M7RHH5_STRPU</name>
<proteinExistence type="predicted"/>
<dbReference type="InParanoid" id="A0A7M7RHH5"/>
<dbReference type="OMA" id="VPLMMQK"/>
<dbReference type="KEGG" id="spu:591831"/>
<dbReference type="GO" id="GO:0016020">
    <property type="term" value="C:membrane"/>
    <property type="evidence" value="ECO:0000318"/>
    <property type="project" value="GO_Central"/>
</dbReference>
<organism evidence="12 13">
    <name type="scientific">Strongylocentrotus purpuratus</name>
    <name type="common">Purple sea urchin</name>
    <dbReference type="NCBI Taxonomy" id="7668"/>
    <lineage>
        <taxon>Eukaryota</taxon>
        <taxon>Metazoa</taxon>
        <taxon>Echinodermata</taxon>
        <taxon>Eleutherozoa</taxon>
        <taxon>Echinozoa</taxon>
        <taxon>Echinoidea</taxon>
        <taxon>Euechinoidea</taxon>
        <taxon>Echinacea</taxon>
        <taxon>Camarodonta</taxon>
        <taxon>Echinidea</taxon>
        <taxon>Strongylocentrotidae</taxon>
        <taxon>Strongylocentrotus</taxon>
    </lineage>
</organism>
<dbReference type="PANTHER" id="PTHR13276:SF0">
    <property type="entry name" value="GUANINE NUCLEOTIDE EXCHANGE FACTOR MSS4"/>
    <property type="match status" value="1"/>
</dbReference>